<feature type="domain" description="REJ" evidence="2">
    <location>
        <begin position="1"/>
        <end position="220"/>
    </location>
</feature>
<dbReference type="PROSITE" id="PS51111">
    <property type="entry name" value="REJ"/>
    <property type="match status" value="1"/>
</dbReference>
<evidence type="ECO:0000313" key="4">
    <source>
        <dbReference type="Proteomes" id="UP000694394"/>
    </source>
</evidence>
<proteinExistence type="predicted"/>
<feature type="region of interest" description="Disordered" evidence="1">
    <location>
        <begin position="198"/>
        <end position="220"/>
    </location>
</feature>
<protein>
    <recommendedName>
        <fullName evidence="2">REJ domain-containing protein</fullName>
    </recommendedName>
</protein>
<dbReference type="Proteomes" id="UP000694394">
    <property type="component" value="Chromosome 20"/>
</dbReference>
<name>A0A8C6EK99_MICMU</name>
<sequence>MGDDSPGATFSWYLDSTPTEKAEPLPDACGLGGFWPSSLTPLQSDASALRLRSSLLRTWGQVVRIRATGSCLHCGPEPVLPSVYLPLGKENNDFVLTVVISVTNHAGDRQQTHAAVKVRLGDARVADGAFQAAVSENIATTLQGERGPERLLQLAKSVSSVLNQERQGQGSGPQLGVDVRRKVLAVVPYTPFRWGPRVCGSEEKPGVSPKWPTSPPSGSL</sequence>
<evidence type="ECO:0000259" key="2">
    <source>
        <dbReference type="PROSITE" id="PS51111"/>
    </source>
</evidence>
<dbReference type="AlphaFoldDB" id="A0A8C6EK99"/>
<dbReference type="GeneTree" id="ENSGT00940000161577"/>
<reference evidence="3" key="3">
    <citation type="submission" date="2025-09" db="UniProtKB">
        <authorList>
            <consortium name="Ensembl"/>
        </authorList>
    </citation>
    <scope>IDENTIFICATION</scope>
</reference>
<dbReference type="Ensembl" id="ENSMICT00000063666.1">
    <property type="protein sequence ID" value="ENSMICP00000048027.1"/>
    <property type="gene ID" value="ENSMICG00000011945.3"/>
</dbReference>
<dbReference type="InterPro" id="IPR014010">
    <property type="entry name" value="REJ_dom"/>
</dbReference>
<evidence type="ECO:0000313" key="3">
    <source>
        <dbReference type="Ensembl" id="ENSMICP00000048027.1"/>
    </source>
</evidence>
<reference evidence="3" key="2">
    <citation type="submission" date="2025-08" db="UniProtKB">
        <authorList>
            <consortium name="Ensembl"/>
        </authorList>
    </citation>
    <scope>IDENTIFICATION</scope>
</reference>
<evidence type="ECO:0000256" key="1">
    <source>
        <dbReference type="SAM" id="MobiDB-lite"/>
    </source>
</evidence>
<accession>A0A8C6EK99</accession>
<reference evidence="3" key="1">
    <citation type="submission" date="2016-12" db="EMBL/GenBank/DDBJ databases">
        <title>Mouse lemur reference genome and diversity panel.</title>
        <authorList>
            <person name="Harris R."/>
            <person name="Larsen P."/>
            <person name="Liu Y."/>
            <person name="Hughes D.S."/>
            <person name="Murali S."/>
            <person name="Raveendran M."/>
            <person name="Korchina V."/>
            <person name="Wang M."/>
            <person name="Jhangiani S."/>
            <person name="Bandaranaike D."/>
            <person name="Bellair M."/>
            <person name="Blankenburg K."/>
            <person name="Chao H."/>
            <person name="Dahdouli M."/>
            <person name="Dinh H."/>
            <person name="Doddapaneni H."/>
            <person name="English A."/>
            <person name="Firestine M."/>
            <person name="Gnanaolivu R."/>
            <person name="Gross S."/>
            <person name="Hernandez B."/>
            <person name="Javaid M."/>
            <person name="Jayaseelan J."/>
            <person name="Jones J."/>
            <person name="Khan Z."/>
            <person name="Kovar C."/>
            <person name="Kurapati P."/>
            <person name="Le B."/>
            <person name="Lee S."/>
            <person name="Li M."/>
            <person name="Mathew T."/>
            <person name="Narasimhan A."/>
            <person name="Ngo D."/>
            <person name="Nguyen L."/>
            <person name="Okwuonu G."/>
            <person name="Ongeri F."/>
            <person name="Osuji N."/>
            <person name="Pu L.-L."/>
            <person name="Puazo M."/>
            <person name="Quiroz J."/>
            <person name="Raj R."/>
            <person name="Rajbhandari K."/>
            <person name="Reid J.G."/>
            <person name="Santibanez J."/>
            <person name="Sexton D."/>
            <person name="Skinner E."/>
            <person name="Vee V."/>
            <person name="Weissenberger G."/>
            <person name="Wu Y."/>
            <person name="Xin Y."/>
            <person name="Han Y."/>
            <person name="Campbell C."/>
            <person name="Brown A."/>
            <person name="Sullivan B."/>
            <person name="Shelton J."/>
            <person name="Brown S."/>
            <person name="Dudchenko O."/>
            <person name="Machol I."/>
            <person name="Durand N."/>
            <person name="Shamim M."/>
            <person name="Lieberman A."/>
            <person name="Muzny D.M."/>
            <person name="Richards S."/>
            <person name="Yoder A."/>
            <person name="Worley K.C."/>
            <person name="Rogers J."/>
            <person name="Gibbs R.A."/>
        </authorList>
    </citation>
    <scope>NUCLEOTIDE SEQUENCE [LARGE SCALE GENOMIC DNA]</scope>
</reference>
<dbReference type="GO" id="GO:0016020">
    <property type="term" value="C:membrane"/>
    <property type="evidence" value="ECO:0007669"/>
    <property type="project" value="UniProtKB-SubCell"/>
</dbReference>
<organism evidence="3 4">
    <name type="scientific">Microcebus murinus</name>
    <name type="common">Gray mouse lemur</name>
    <name type="synonym">Lemur murinus</name>
    <dbReference type="NCBI Taxonomy" id="30608"/>
    <lineage>
        <taxon>Eukaryota</taxon>
        <taxon>Metazoa</taxon>
        <taxon>Chordata</taxon>
        <taxon>Craniata</taxon>
        <taxon>Vertebrata</taxon>
        <taxon>Euteleostomi</taxon>
        <taxon>Mammalia</taxon>
        <taxon>Eutheria</taxon>
        <taxon>Euarchontoglires</taxon>
        <taxon>Primates</taxon>
        <taxon>Strepsirrhini</taxon>
        <taxon>Lemuriformes</taxon>
        <taxon>Cheirogaleidae</taxon>
        <taxon>Microcebus</taxon>
    </lineage>
</organism>
<keyword evidence="4" id="KW-1185">Reference proteome</keyword>
<dbReference type="EMBL" id="ABDC03024166">
    <property type="status" value="NOT_ANNOTATED_CDS"/>
    <property type="molecule type" value="Genomic_DNA"/>
</dbReference>